<comment type="caution">
    <text evidence="1">The sequence shown here is derived from an EMBL/GenBank/DDBJ whole genome shotgun (WGS) entry which is preliminary data.</text>
</comment>
<organism evidence="1 2">
    <name type="scientific">Mycena pura</name>
    <dbReference type="NCBI Taxonomy" id="153505"/>
    <lineage>
        <taxon>Eukaryota</taxon>
        <taxon>Fungi</taxon>
        <taxon>Dikarya</taxon>
        <taxon>Basidiomycota</taxon>
        <taxon>Agaricomycotina</taxon>
        <taxon>Agaricomycetes</taxon>
        <taxon>Agaricomycetidae</taxon>
        <taxon>Agaricales</taxon>
        <taxon>Marasmiineae</taxon>
        <taxon>Mycenaceae</taxon>
        <taxon>Mycena</taxon>
    </lineage>
</organism>
<name>A0AAD6Y8L2_9AGAR</name>
<keyword evidence="2" id="KW-1185">Reference proteome</keyword>
<evidence type="ECO:0000313" key="1">
    <source>
        <dbReference type="EMBL" id="KAJ7202345.1"/>
    </source>
</evidence>
<dbReference type="EMBL" id="JARJCW010000055">
    <property type="protein sequence ID" value="KAJ7202345.1"/>
    <property type="molecule type" value="Genomic_DNA"/>
</dbReference>
<reference evidence="1" key="1">
    <citation type="submission" date="2023-03" db="EMBL/GenBank/DDBJ databases">
        <title>Massive genome expansion in bonnet fungi (Mycena s.s.) driven by repeated elements and novel gene families across ecological guilds.</title>
        <authorList>
            <consortium name="Lawrence Berkeley National Laboratory"/>
            <person name="Harder C.B."/>
            <person name="Miyauchi S."/>
            <person name="Viragh M."/>
            <person name="Kuo A."/>
            <person name="Thoen E."/>
            <person name="Andreopoulos B."/>
            <person name="Lu D."/>
            <person name="Skrede I."/>
            <person name="Drula E."/>
            <person name="Henrissat B."/>
            <person name="Morin E."/>
            <person name="Kohler A."/>
            <person name="Barry K."/>
            <person name="LaButti K."/>
            <person name="Morin E."/>
            <person name="Salamov A."/>
            <person name="Lipzen A."/>
            <person name="Mereny Z."/>
            <person name="Hegedus B."/>
            <person name="Baldrian P."/>
            <person name="Stursova M."/>
            <person name="Weitz H."/>
            <person name="Taylor A."/>
            <person name="Grigoriev I.V."/>
            <person name="Nagy L.G."/>
            <person name="Martin F."/>
            <person name="Kauserud H."/>
        </authorList>
    </citation>
    <scope>NUCLEOTIDE SEQUENCE</scope>
    <source>
        <strain evidence="1">9144</strain>
    </source>
</reference>
<proteinExistence type="predicted"/>
<accession>A0AAD6Y8L2</accession>
<dbReference type="Proteomes" id="UP001219525">
    <property type="component" value="Unassembled WGS sequence"/>
</dbReference>
<evidence type="ECO:0000313" key="2">
    <source>
        <dbReference type="Proteomes" id="UP001219525"/>
    </source>
</evidence>
<protein>
    <recommendedName>
        <fullName evidence="3">F-box domain-containing protein</fullName>
    </recommendedName>
</protein>
<dbReference type="AlphaFoldDB" id="A0AAD6Y8L2"/>
<gene>
    <name evidence="1" type="ORF">GGX14DRAFT_399510</name>
</gene>
<evidence type="ECO:0008006" key="3">
    <source>
        <dbReference type="Google" id="ProtNLM"/>
    </source>
</evidence>
<sequence length="205" mass="23094">MVNAGAFGSQLRLSSLEMDLSPCLMHCVLSVVDPLHLRFLRITTPFFADQTTVQRLLDHAPHLNHCHFDCSNISYSHMSVFSFRSHLHLRTLEFSFVPMNQYADRYNWAAAILSSVPNPSPIRHVVLNVGVIPSNEPARSHFIHHLSLLQLVLIAPSVAPLRNVTIRVDSYDGSHFSVGEEQKIRDALPVLRDSGLLEVVLLERN</sequence>